<protein>
    <submittedName>
        <fullName evidence="2">Uncharacterized protein LOC136082408 isoform X1</fullName>
    </submittedName>
</protein>
<accession>A0ABM4C7X9</accession>
<evidence type="ECO:0000313" key="2">
    <source>
        <dbReference type="RefSeq" id="XP_065657695.1"/>
    </source>
</evidence>
<dbReference type="Proteomes" id="UP001652625">
    <property type="component" value="Chromosome 07"/>
</dbReference>
<dbReference type="RefSeq" id="XP_065657695.1">
    <property type="nucleotide sequence ID" value="XM_065801623.1"/>
</dbReference>
<proteinExistence type="predicted"/>
<keyword evidence="1" id="KW-1185">Reference proteome</keyword>
<organism evidence="1 2">
    <name type="scientific">Hydra vulgaris</name>
    <name type="common">Hydra</name>
    <name type="synonym">Hydra attenuata</name>
    <dbReference type="NCBI Taxonomy" id="6087"/>
    <lineage>
        <taxon>Eukaryota</taxon>
        <taxon>Metazoa</taxon>
        <taxon>Cnidaria</taxon>
        <taxon>Hydrozoa</taxon>
        <taxon>Hydroidolina</taxon>
        <taxon>Anthoathecata</taxon>
        <taxon>Aplanulata</taxon>
        <taxon>Hydridae</taxon>
        <taxon>Hydra</taxon>
    </lineage>
</organism>
<sequence>MVQNNTDMNVVSSCLDATFTQKRTWVNKFPVDRIARIATVFEKYPCFSNVTMIVGEIARVLKSAVTVDSARVSLAEEIDTFLYYRIHKLVILRPLPPKSNTDTKVKHLMNYLLQLFINESSKKKKTKTGHIVLEKTIKNLYLYTTDDGDEAIVMCGEKIILHSFSFSDAVIGLIEIHYVMEIEYDPHVMIAYTIFHYILFKDESSTDT</sequence>
<name>A0ABM4C7X9_HYDVU</name>
<gene>
    <name evidence="2" type="primary">LOC136082408</name>
</gene>
<evidence type="ECO:0000313" key="1">
    <source>
        <dbReference type="Proteomes" id="UP001652625"/>
    </source>
</evidence>
<dbReference type="GeneID" id="136082408"/>
<reference evidence="2" key="1">
    <citation type="submission" date="2025-08" db="UniProtKB">
        <authorList>
            <consortium name="RefSeq"/>
        </authorList>
    </citation>
    <scope>IDENTIFICATION</scope>
</reference>